<dbReference type="InterPro" id="IPR011040">
    <property type="entry name" value="Sialidase"/>
</dbReference>
<evidence type="ECO:0000313" key="4">
    <source>
        <dbReference type="Proteomes" id="UP000253383"/>
    </source>
</evidence>
<keyword evidence="1" id="KW-0472">Membrane</keyword>
<dbReference type="Pfam" id="PF13088">
    <property type="entry name" value="BNR_2"/>
    <property type="match status" value="1"/>
</dbReference>
<dbReference type="EMBL" id="QOWE01000001">
    <property type="protein sequence ID" value="RCR71617.1"/>
    <property type="molecule type" value="Genomic_DNA"/>
</dbReference>
<keyword evidence="1" id="KW-1133">Transmembrane helix</keyword>
<evidence type="ECO:0000259" key="2">
    <source>
        <dbReference type="Pfam" id="PF13088"/>
    </source>
</evidence>
<dbReference type="OrthoDB" id="7294637at2"/>
<dbReference type="InterPro" id="IPR036278">
    <property type="entry name" value="Sialidase_sf"/>
</dbReference>
<reference evidence="3 4" key="1">
    <citation type="submission" date="2018-07" db="EMBL/GenBank/DDBJ databases">
        <title>Genome analysis of Larkinella rosea.</title>
        <authorList>
            <person name="Zhou Z."/>
            <person name="Wang G."/>
        </authorList>
    </citation>
    <scope>NUCLEOTIDE SEQUENCE [LARGE SCALE GENOMIC DNA]</scope>
    <source>
        <strain evidence="4">zzj9</strain>
    </source>
</reference>
<proteinExistence type="predicted"/>
<dbReference type="PANTHER" id="PTHR43752:SF2">
    <property type="entry name" value="BNR_ASP-BOX REPEAT FAMILY PROTEIN"/>
    <property type="match status" value="1"/>
</dbReference>
<name>A0A368JVD8_9BACT</name>
<evidence type="ECO:0000313" key="3">
    <source>
        <dbReference type="EMBL" id="RCR71617.1"/>
    </source>
</evidence>
<organism evidence="3 4">
    <name type="scientific">Larkinella punicea</name>
    <dbReference type="NCBI Taxonomy" id="2315727"/>
    <lineage>
        <taxon>Bacteria</taxon>
        <taxon>Pseudomonadati</taxon>
        <taxon>Bacteroidota</taxon>
        <taxon>Cytophagia</taxon>
        <taxon>Cytophagales</taxon>
        <taxon>Spirosomataceae</taxon>
        <taxon>Larkinella</taxon>
    </lineage>
</organism>
<accession>A0A368JVD8</accession>
<feature type="transmembrane region" description="Helical" evidence="1">
    <location>
        <begin position="12"/>
        <end position="31"/>
    </location>
</feature>
<feature type="domain" description="Sialidase" evidence="2">
    <location>
        <begin position="75"/>
        <end position="367"/>
    </location>
</feature>
<protein>
    <submittedName>
        <fullName evidence="3">Exo-alpha-sialidase</fullName>
    </submittedName>
</protein>
<gene>
    <name evidence="3" type="ORF">DUE52_01465</name>
</gene>
<evidence type="ECO:0000256" key="1">
    <source>
        <dbReference type="SAM" id="Phobius"/>
    </source>
</evidence>
<dbReference type="AlphaFoldDB" id="A0A368JVD8"/>
<dbReference type="PANTHER" id="PTHR43752">
    <property type="entry name" value="BNR/ASP-BOX REPEAT FAMILY PROTEIN"/>
    <property type="match status" value="1"/>
</dbReference>
<keyword evidence="4" id="KW-1185">Reference proteome</keyword>
<comment type="caution">
    <text evidence="3">The sequence shown here is derived from an EMBL/GenBank/DDBJ whole genome shotgun (WGS) entry which is preliminary data.</text>
</comment>
<dbReference type="CDD" id="cd15482">
    <property type="entry name" value="Sialidase_non-viral"/>
    <property type="match status" value="1"/>
</dbReference>
<dbReference type="SUPFAM" id="SSF50939">
    <property type="entry name" value="Sialidases"/>
    <property type="match status" value="1"/>
</dbReference>
<dbReference type="Gene3D" id="2.120.10.10">
    <property type="match status" value="1"/>
</dbReference>
<sequence length="421" mass="47626">MRILGNDSMNHLLRIQFCCLIIGLSMTVFSVQAQMKKSVDPALVPPVINTAPSAEYDPDRLDFNMTIGLERTPKGRLWACWVGGGDNEEAFFALTTSDDNGKTWSKPRAVIDPHDASLGESRRAIVGTLWTDPRGRLWLFFDQSMTFFDGRAGNWYTICDNPDSDKPTWSKPQRIWHGCSLNKPTLLANGDWLLVISLWNREKIIAMDPASPYREAYHELDSLRMANVFVSSDQGRTWKRRGGVRFPQPDYDESHIIERRDGTLWLTTRTAKGLWESYSNDKGKTWSEPQKSAIENTNARHFIRRLQSGRLLLVKHAKVDGKIARSHLTAYLSDDDGQTWQGGLLLDERNMVTYPDGVQAPDGTLYISYDRGRKRSTGGEILLARFTEDDVLKGGFVTPNAKAKQVISRSLEARAEAKNEN</sequence>
<dbReference type="Proteomes" id="UP000253383">
    <property type="component" value="Unassembled WGS sequence"/>
</dbReference>
<keyword evidence="1" id="KW-0812">Transmembrane</keyword>